<dbReference type="PANTHER" id="PTHR47634">
    <property type="entry name" value="PROTEIN KINASE DOMAIN-CONTAINING PROTEIN-RELATED"/>
    <property type="match status" value="1"/>
</dbReference>
<protein>
    <recommendedName>
        <fullName evidence="1">non-specific serine/threonine protein kinase</fullName>
        <ecNumber evidence="1">2.7.11.1</ecNumber>
    </recommendedName>
</protein>
<name>A0ABR1HWG9_9HYPO</name>
<reference evidence="12 13" key="1">
    <citation type="journal article" date="2025" name="Microbiol. Resour. Announc.">
        <title>Draft genome sequences for Neonectria magnoliae and Neonectria punicea, canker pathogens of Liriodendron tulipifera and Acer saccharum in West Virginia.</title>
        <authorList>
            <person name="Petronek H.M."/>
            <person name="Kasson M.T."/>
            <person name="Metheny A.M."/>
            <person name="Stauder C.M."/>
            <person name="Lovett B."/>
            <person name="Lynch S.C."/>
            <person name="Garnas J.R."/>
            <person name="Kasson L.R."/>
            <person name="Stajich J.E."/>
        </authorList>
    </citation>
    <scope>NUCLEOTIDE SEQUENCE [LARGE SCALE GENOMIC DNA]</scope>
    <source>
        <strain evidence="12 13">NRRL 64651</strain>
    </source>
</reference>
<evidence type="ECO:0000256" key="8">
    <source>
        <dbReference type="ARBA" id="ARBA00048679"/>
    </source>
</evidence>
<evidence type="ECO:0000256" key="4">
    <source>
        <dbReference type="ARBA" id="ARBA00022741"/>
    </source>
</evidence>
<evidence type="ECO:0000256" key="6">
    <source>
        <dbReference type="ARBA" id="ARBA00022840"/>
    </source>
</evidence>
<keyword evidence="6 9" id="KW-0067">ATP-binding</keyword>
<dbReference type="SUPFAM" id="SSF56112">
    <property type="entry name" value="Protein kinase-like (PK-like)"/>
    <property type="match status" value="1"/>
</dbReference>
<feature type="binding site" evidence="9">
    <location>
        <position position="99"/>
    </location>
    <ligand>
        <name>ATP</name>
        <dbReference type="ChEBI" id="CHEBI:30616"/>
    </ligand>
</feature>
<comment type="caution">
    <text evidence="12">The sequence shown here is derived from an EMBL/GenBank/DDBJ whole genome shotgun (WGS) entry which is preliminary data.</text>
</comment>
<feature type="region of interest" description="Disordered" evidence="10">
    <location>
        <begin position="1"/>
        <end position="21"/>
    </location>
</feature>
<keyword evidence="4 9" id="KW-0547">Nucleotide-binding</keyword>
<dbReference type="EMBL" id="JAZAVK010000079">
    <property type="protein sequence ID" value="KAK7425618.1"/>
    <property type="molecule type" value="Genomic_DNA"/>
</dbReference>
<dbReference type="Proteomes" id="UP001498421">
    <property type="component" value="Unassembled WGS sequence"/>
</dbReference>
<dbReference type="PANTHER" id="PTHR47634:SF9">
    <property type="entry name" value="PROTEIN KINASE DOMAIN-CONTAINING PROTEIN-RELATED"/>
    <property type="match status" value="1"/>
</dbReference>
<dbReference type="Gene3D" id="1.10.510.10">
    <property type="entry name" value="Transferase(Phosphotransferase) domain 1"/>
    <property type="match status" value="1"/>
</dbReference>
<keyword evidence="13" id="KW-1185">Reference proteome</keyword>
<keyword evidence="3" id="KW-0808">Transferase</keyword>
<dbReference type="InterPro" id="IPR017441">
    <property type="entry name" value="Protein_kinase_ATP_BS"/>
</dbReference>
<dbReference type="InterPro" id="IPR051334">
    <property type="entry name" value="SRPK"/>
</dbReference>
<proteinExistence type="predicted"/>
<keyword evidence="5" id="KW-0418">Kinase</keyword>
<evidence type="ECO:0000256" key="9">
    <source>
        <dbReference type="PROSITE-ProRule" id="PRU10141"/>
    </source>
</evidence>
<dbReference type="PROSITE" id="PS50011">
    <property type="entry name" value="PROTEIN_KINASE_DOM"/>
    <property type="match status" value="1"/>
</dbReference>
<accession>A0ABR1HWG9</accession>
<evidence type="ECO:0000256" key="3">
    <source>
        <dbReference type="ARBA" id="ARBA00022679"/>
    </source>
</evidence>
<dbReference type="EC" id="2.7.11.1" evidence="1"/>
<evidence type="ECO:0000256" key="5">
    <source>
        <dbReference type="ARBA" id="ARBA00022777"/>
    </source>
</evidence>
<dbReference type="InterPro" id="IPR011009">
    <property type="entry name" value="Kinase-like_dom_sf"/>
</dbReference>
<sequence>MSYVDKFSSTSMATPVGAKPAGADNTAADWGDFVDSDGECDVEDASEPPERYQEGLYYPVCIGEVLANRYCIQHKLGHGGFSTVWMAHDLLSKQDIALKIMKPGGSGEHEYWAHNRIIAAARDTSHLLTYRDTFFLDGSHGRHRVLVLPLQSPNLRDYTWRTSVAERISAAKQLLEDLKSLHDLGIVHRGASRRASRLYTWG</sequence>
<feature type="domain" description="Protein kinase" evidence="11">
    <location>
        <begin position="70"/>
        <end position="202"/>
    </location>
</feature>
<dbReference type="PROSITE" id="PS00107">
    <property type="entry name" value="PROTEIN_KINASE_ATP"/>
    <property type="match status" value="1"/>
</dbReference>
<organism evidence="12 13">
    <name type="scientific">Neonectria magnoliae</name>
    <dbReference type="NCBI Taxonomy" id="2732573"/>
    <lineage>
        <taxon>Eukaryota</taxon>
        <taxon>Fungi</taxon>
        <taxon>Dikarya</taxon>
        <taxon>Ascomycota</taxon>
        <taxon>Pezizomycotina</taxon>
        <taxon>Sordariomycetes</taxon>
        <taxon>Hypocreomycetidae</taxon>
        <taxon>Hypocreales</taxon>
        <taxon>Nectriaceae</taxon>
        <taxon>Neonectria</taxon>
    </lineage>
</organism>
<keyword evidence="2" id="KW-0723">Serine/threonine-protein kinase</keyword>
<evidence type="ECO:0000256" key="1">
    <source>
        <dbReference type="ARBA" id="ARBA00012513"/>
    </source>
</evidence>
<comment type="catalytic activity">
    <reaction evidence="8">
        <text>L-seryl-[protein] + ATP = O-phospho-L-seryl-[protein] + ADP + H(+)</text>
        <dbReference type="Rhea" id="RHEA:17989"/>
        <dbReference type="Rhea" id="RHEA-COMP:9863"/>
        <dbReference type="Rhea" id="RHEA-COMP:11604"/>
        <dbReference type="ChEBI" id="CHEBI:15378"/>
        <dbReference type="ChEBI" id="CHEBI:29999"/>
        <dbReference type="ChEBI" id="CHEBI:30616"/>
        <dbReference type="ChEBI" id="CHEBI:83421"/>
        <dbReference type="ChEBI" id="CHEBI:456216"/>
        <dbReference type="EC" id="2.7.11.1"/>
    </reaction>
</comment>
<evidence type="ECO:0000256" key="10">
    <source>
        <dbReference type="SAM" id="MobiDB-lite"/>
    </source>
</evidence>
<evidence type="ECO:0000313" key="13">
    <source>
        <dbReference type="Proteomes" id="UP001498421"/>
    </source>
</evidence>
<dbReference type="Gene3D" id="3.30.200.20">
    <property type="entry name" value="Phosphorylase Kinase, domain 1"/>
    <property type="match status" value="1"/>
</dbReference>
<evidence type="ECO:0000259" key="11">
    <source>
        <dbReference type="PROSITE" id="PS50011"/>
    </source>
</evidence>
<evidence type="ECO:0000313" key="12">
    <source>
        <dbReference type="EMBL" id="KAK7425618.1"/>
    </source>
</evidence>
<gene>
    <name evidence="12" type="ORF">QQZ08_007941</name>
</gene>
<evidence type="ECO:0000256" key="7">
    <source>
        <dbReference type="ARBA" id="ARBA00047899"/>
    </source>
</evidence>
<evidence type="ECO:0000256" key="2">
    <source>
        <dbReference type="ARBA" id="ARBA00022527"/>
    </source>
</evidence>
<comment type="catalytic activity">
    <reaction evidence="7">
        <text>L-threonyl-[protein] + ATP = O-phospho-L-threonyl-[protein] + ADP + H(+)</text>
        <dbReference type="Rhea" id="RHEA:46608"/>
        <dbReference type="Rhea" id="RHEA-COMP:11060"/>
        <dbReference type="Rhea" id="RHEA-COMP:11605"/>
        <dbReference type="ChEBI" id="CHEBI:15378"/>
        <dbReference type="ChEBI" id="CHEBI:30013"/>
        <dbReference type="ChEBI" id="CHEBI:30616"/>
        <dbReference type="ChEBI" id="CHEBI:61977"/>
        <dbReference type="ChEBI" id="CHEBI:456216"/>
        <dbReference type="EC" id="2.7.11.1"/>
    </reaction>
</comment>
<dbReference type="InterPro" id="IPR000719">
    <property type="entry name" value="Prot_kinase_dom"/>
</dbReference>